<reference evidence="7" key="1">
    <citation type="journal article" date="2013" name="Proc. Natl. Acad. Sci. U.S.A.">
        <title>Improving the coverage of the cyanobacterial phylum using diversity-driven genome sequencing.</title>
        <authorList>
            <person name="Shih P.M."/>
            <person name="Wu D."/>
            <person name="Latifi A."/>
            <person name="Axen S.D."/>
            <person name="Fewer D.P."/>
            <person name="Talla E."/>
            <person name="Calteau A."/>
            <person name="Cai F."/>
            <person name="Tandeau de Marsac N."/>
            <person name="Rippka R."/>
            <person name="Herdman M."/>
            <person name="Sivonen K."/>
            <person name="Coursin T."/>
            <person name="Laurent T."/>
            <person name="Goodwin L."/>
            <person name="Nolan M."/>
            <person name="Davenport K.W."/>
            <person name="Han C.S."/>
            <person name="Rubin E.M."/>
            <person name="Eisen J.A."/>
            <person name="Woyke T."/>
            <person name="Gugger M."/>
            <person name="Kerfeld C.A."/>
        </authorList>
    </citation>
    <scope>NUCLEOTIDE SEQUENCE [LARGE SCALE GENOMIC DNA]</scope>
    <source>
        <strain evidence="7">ATCC 29371 / PCC 7437</strain>
    </source>
</reference>
<feature type="domain" description="DUF1565" evidence="5">
    <location>
        <begin position="57"/>
        <end position="320"/>
    </location>
</feature>
<dbReference type="InterPro" id="IPR051550">
    <property type="entry name" value="SCF-Subunits/Alg-Epimerases"/>
</dbReference>
<dbReference type="eggNOG" id="COG3420">
    <property type="taxonomic scope" value="Bacteria"/>
</dbReference>
<evidence type="ECO:0000256" key="1">
    <source>
        <dbReference type="ARBA" id="ARBA00004906"/>
    </source>
</evidence>
<dbReference type="InterPro" id="IPR022441">
    <property type="entry name" value="Para_beta_helix_rpt-2"/>
</dbReference>
<comment type="pathway">
    <text evidence="1">Protein modification; protein ubiquitination.</text>
</comment>
<name>K9XPC7_STAC7</name>
<dbReference type="STRING" id="111780.Sta7437_0286"/>
<keyword evidence="7" id="KW-1185">Reference proteome</keyword>
<protein>
    <submittedName>
        <fullName evidence="6">Parallel beta-helix repeat protein</fullName>
    </submittedName>
</protein>
<organism evidence="6 7">
    <name type="scientific">Stanieria cyanosphaera (strain ATCC 29371 / PCC 7437)</name>
    <dbReference type="NCBI Taxonomy" id="111780"/>
    <lineage>
        <taxon>Bacteria</taxon>
        <taxon>Bacillati</taxon>
        <taxon>Cyanobacteriota</taxon>
        <taxon>Cyanophyceae</taxon>
        <taxon>Pleurocapsales</taxon>
        <taxon>Dermocarpellaceae</taxon>
        <taxon>Stanieria</taxon>
    </lineage>
</organism>
<keyword evidence="3" id="KW-0833">Ubl conjugation pathway</keyword>
<dbReference type="InterPro" id="IPR012334">
    <property type="entry name" value="Pectin_lyas_fold"/>
</dbReference>
<dbReference type="EMBL" id="CP003653">
    <property type="protein sequence ID" value="AFZ33901.1"/>
    <property type="molecule type" value="Genomic_DNA"/>
</dbReference>
<dbReference type="Pfam" id="PF07602">
    <property type="entry name" value="DUF1565"/>
    <property type="match status" value="1"/>
</dbReference>
<dbReference type="KEGG" id="scs:Sta7437_0286"/>
<evidence type="ECO:0000313" key="7">
    <source>
        <dbReference type="Proteomes" id="UP000010473"/>
    </source>
</evidence>
<dbReference type="SUPFAM" id="SSF51126">
    <property type="entry name" value="Pectin lyase-like"/>
    <property type="match status" value="1"/>
</dbReference>
<proteinExistence type="predicted"/>
<keyword evidence="2" id="KW-0677">Repeat</keyword>
<dbReference type="Gene3D" id="2.160.20.10">
    <property type="entry name" value="Single-stranded right-handed beta-helix, Pectin lyase-like"/>
    <property type="match status" value="1"/>
</dbReference>
<dbReference type="Proteomes" id="UP000010473">
    <property type="component" value="Chromosome"/>
</dbReference>
<feature type="compositionally biased region" description="Polar residues" evidence="4">
    <location>
        <begin position="427"/>
        <end position="439"/>
    </location>
</feature>
<sequence length="560" mass="59482">MSYQPRNLNIIRKTYFFSLWLACAFSFPLGNLVFAQSVNSQLQVSSETNIIYVDPQTGNDRGEGTQPSPLKTITQALQQALPNTTIALAPGTYNEETGEKFPLIIKTNVTLRGASGGQGSNVIIEGSGYFISPTAAGQYVTIAAIKNSKEITGVTVINPHSRGHGLWIESASPTVSNSSFIRNGNTGLSVNGNSAPIITNNYFHNNAGNGLLVYGTSKPQVKNNTFESTGFAVSVVQNAAPVLIGNSFSGNRIGVILEGNSQAVLHDNKIENSQEYGLVAIANAQADLGTTAQPGNNLFRNNGKLDLQNATNNPLLAVGTEIKGKTEGEIDFRGTITQNRLQEVTATATKPSTDLVLNAISPQQSVATTTSNQTAQILPSSSPIHTNLVRLTSNETLPSPKPVPVPDSPPPTSNSSPIVSSPPALPTSASDTNSVADSNPNKELVFTASTNHSISESNFPPQPSTITNLPRNQVNTLSDVFGSEHEQVTSPSPITAKYRVLVEANHSSQQSQVRSLFPDAFTTVYLGKSMLQVGAFSNKDKAEGAFESLQNLGLKSYLLQ</sequence>
<dbReference type="RefSeq" id="WP_015191574.1">
    <property type="nucleotide sequence ID" value="NC_019748.1"/>
</dbReference>
<feature type="compositionally biased region" description="Low complexity" evidence="4">
    <location>
        <begin position="413"/>
        <end position="422"/>
    </location>
</feature>
<accession>K9XPC7</accession>
<feature type="compositionally biased region" description="Pro residues" evidence="4">
    <location>
        <begin position="399"/>
        <end position="412"/>
    </location>
</feature>
<evidence type="ECO:0000313" key="6">
    <source>
        <dbReference type="EMBL" id="AFZ33901.1"/>
    </source>
</evidence>
<dbReference type="PANTHER" id="PTHR22990">
    <property type="entry name" value="F-BOX ONLY PROTEIN"/>
    <property type="match status" value="1"/>
</dbReference>
<evidence type="ECO:0000256" key="3">
    <source>
        <dbReference type="ARBA" id="ARBA00022786"/>
    </source>
</evidence>
<dbReference type="PANTHER" id="PTHR22990:SF15">
    <property type="entry name" value="F-BOX ONLY PROTEIN 10"/>
    <property type="match status" value="1"/>
</dbReference>
<gene>
    <name evidence="6" type="ordered locus">Sta7437_0286</name>
</gene>
<dbReference type="InterPro" id="IPR006626">
    <property type="entry name" value="PbH1"/>
</dbReference>
<dbReference type="OrthoDB" id="9759810at2"/>
<dbReference type="SMART" id="SM00710">
    <property type="entry name" value="PbH1"/>
    <property type="match status" value="5"/>
</dbReference>
<dbReference type="NCBIfam" id="TIGR03804">
    <property type="entry name" value="para_beta_helix"/>
    <property type="match status" value="1"/>
</dbReference>
<dbReference type="AlphaFoldDB" id="K9XPC7"/>
<evidence type="ECO:0000256" key="4">
    <source>
        <dbReference type="SAM" id="MobiDB-lite"/>
    </source>
</evidence>
<dbReference type="InterPro" id="IPR011459">
    <property type="entry name" value="DUF1565"/>
</dbReference>
<dbReference type="InterPro" id="IPR011050">
    <property type="entry name" value="Pectin_lyase_fold/virulence"/>
</dbReference>
<evidence type="ECO:0000259" key="5">
    <source>
        <dbReference type="Pfam" id="PF07602"/>
    </source>
</evidence>
<feature type="region of interest" description="Disordered" evidence="4">
    <location>
        <begin position="394"/>
        <end position="439"/>
    </location>
</feature>
<dbReference type="HOGENOM" id="CLU_030012_0_0_3"/>
<evidence type="ECO:0000256" key="2">
    <source>
        <dbReference type="ARBA" id="ARBA00022737"/>
    </source>
</evidence>